<dbReference type="SUPFAM" id="SSF50998">
    <property type="entry name" value="Quinoprotein alcohol dehydrogenase-like"/>
    <property type="match status" value="1"/>
</dbReference>
<dbReference type="InterPro" id="IPR011110">
    <property type="entry name" value="Reg_prop"/>
</dbReference>
<reference evidence="3 4" key="1">
    <citation type="submission" date="2018-02" db="EMBL/GenBank/DDBJ databases">
        <title>Draft genome sequence of bacterial isolates from marine environment.</title>
        <authorList>
            <person name="Singh S.K."/>
            <person name="Hill R."/>
            <person name="Major S."/>
            <person name="Cai H."/>
            <person name="Li Y."/>
        </authorList>
    </citation>
    <scope>NUCLEOTIDE SEQUENCE [LARGE SCALE GENOMIC DNA]</scope>
    <source>
        <strain evidence="3 4">IMET F</strain>
    </source>
</reference>
<dbReference type="Pfam" id="PF06580">
    <property type="entry name" value="His_kinase"/>
    <property type="match status" value="1"/>
</dbReference>
<keyword evidence="1" id="KW-1133">Transmembrane helix</keyword>
<dbReference type="AlphaFoldDB" id="A0A2S7I2N5"/>
<organism evidence="3 4">
    <name type="scientific">Cloacibacterium normanense</name>
    <dbReference type="NCBI Taxonomy" id="237258"/>
    <lineage>
        <taxon>Bacteria</taxon>
        <taxon>Pseudomonadati</taxon>
        <taxon>Bacteroidota</taxon>
        <taxon>Flavobacteriia</taxon>
        <taxon>Flavobacteriales</taxon>
        <taxon>Weeksellaceae</taxon>
    </lineage>
</organism>
<dbReference type="InterPro" id="IPR013783">
    <property type="entry name" value="Ig-like_fold"/>
</dbReference>
<proteinExistence type="predicted"/>
<dbReference type="Proteomes" id="UP000238565">
    <property type="component" value="Unassembled WGS sequence"/>
</dbReference>
<keyword evidence="1" id="KW-0472">Membrane</keyword>
<dbReference type="RefSeq" id="WP_104794255.1">
    <property type="nucleotide sequence ID" value="NZ_PTPZ01000008.1"/>
</dbReference>
<dbReference type="Gene3D" id="3.30.565.10">
    <property type="entry name" value="Histidine kinase-like ATPase, C-terminal domain"/>
    <property type="match status" value="1"/>
</dbReference>
<feature type="transmembrane region" description="Helical" evidence="1">
    <location>
        <begin position="693"/>
        <end position="713"/>
    </location>
</feature>
<keyword evidence="1" id="KW-0812">Transmembrane</keyword>
<dbReference type="GO" id="GO:0016020">
    <property type="term" value="C:membrane"/>
    <property type="evidence" value="ECO:0007669"/>
    <property type="project" value="InterPro"/>
</dbReference>
<gene>
    <name evidence="3" type="ORF">C3729_11305</name>
</gene>
<evidence type="ECO:0000313" key="3">
    <source>
        <dbReference type="EMBL" id="PPZ90755.1"/>
    </source>
</evidence>
<dbReference type="Gene3D" id="2.130.10.10">
    <property type="entry name" value="YVTN repeat-like/Quinoprotein amine dehydrogenase"/>
    <property type="match status" value="2"/>
</dbReference>
<dbReference type="InterPro" id="IPR015943">
    <property type="entry name" value="WD40/YVTN_repeat-like_dom_sf"/>
</dbReference>
<dbReference type="InterPro" id="IPR050640">
    <property type="entry name" value="Bact_2-comp_sensor_kinase"/>
</dbReference>
<name>A0A2S7I2N5_9FLAO</name>
<dbReference type="Gene3D" id="2.60.40.10">
    <property type="entry name" value="Immunoglobulins"/>
    <property type="match status" value="1"/>
</dbReference>
<dbReference type="PANTHER" id="PTHR34220:SF7">
    <property type="entry name" value="SENSOR HISTIDINE KINASE YPDA"/>
    <property type="match status" value="1"/>
</dbReference>
<feature type="domain" description="Signal transduction histidine kinase internal region" evidence="2">
    <location>
        <begin position="739"/>
        <end position="816"/>
    </location>
</feature>
<evidence type="ECO:0000256" key="1">
    <source>
        <dbReference type="SAM" id="Phobius"/>
    </source>
</evidence>
<dbReference type="SUPFAM" id="SSF55874">
    <property type="entry name" value="ATPase domain of HSP90 chaperone/DNA topoisomerase II/histidine kinase"/>
    <property type="match status" value="1"/>
</dbReference>
<evidence type="ECO:0000313" key="4">
    <source>
        <dbReference type="Proteomes" id="UP000238565"/>
    </source>
</evidence>
<dbReference type="PANTHER" id="PTHR34220">
    <property type="entry name" value="SENSOR HISTIDINE KINASE YPDA"/>
    <property type="match status" value="1"/>
</dbReference>
<sequence>MIKKILFFLAVLINFVLSAQNNIPYYYHLSKQNGMPTEVVYDVYQDRKGFIWLSTEQGLFRYDGKNYQNYALDEQTSKSGSCISEDKYGRIWYSNFDGYLYFIEKGQLKLFKPHIPIGYLKFGLINNSLFTVEEEGVIVYDLMTGKKKKSYLINQKKLNFTHSDGKNFYVFADELLIINEKGKTAVQLPGALKNFRAGIMQNTKNGLLFTSKHENFGYYFKNNTFSKVSLPKEITFVQNTSFDGKENWLCTTDGAFSTNLAQPFFKGYNISTVYKDRNQNYWFATINNGIFLVPNLHVQFFESKNIITSLSAYKNQLLIGTQNEELFLKNIENQKEKLIFKGENKHEIYLLRSFNNSPNIFTSSYGFRILDQNGKLVYQDEAAIKDIVPLDEKNFAFAASGTCGFLSFGNTKADWKKIFPPQITLGTQNTLINKVRGKSVVFNAENLRLYFATNKGLFVVSKNKTQEILYRGKSVYISRLVQYGSQIFALTQNNKLLQVKDFQIIQPNVFQSLSQNKILNIRMINERLYLNSDNGIFVYDFKTRKQYKKLSYNQDFEFSQITEIGDKVFIGVNRGILSLPLSYQEHQNYPKLILDEVKVNGKITSFSSQKSFENDENNLELKYALLNFTPGEKYKVFYKINNGNWHLADENSRKLDFPSLSAGDYQITLKTEDKNASPIVLNFTIKQVFWKSWIFILFVGGLLIFLIIFYYRYQIRKINYTKQLEIDTIRLEKESNSSKLKAFKSQMNPHFFYNALNTLQSYILTNEKKPALTYLSQFSGLTRKILEFTEQDYISLEEEIETLKLYLELEKARFNGDLHYEISTKNMDHLSKIHIPVLLLQPYVENAIKHGLLHSRKEKILNISFEQKKDFLCIIIEDNGIGIEKSKIINAQKGNQKPASFATSAQEKRVEILNKMYKNSVSIIIENKENENGVSTGTLVKIQLKPMNVL</sequence>
<dbReference type="EMBL" id="PTPZ01000008">
    <property type="protein sequence ID" value="PPZ90755.1"/>
    <property type="molecule type" value="Genomic_DNA"/>
</dbReference>
<accession>A0A2S7I2N5</accession>
<protein>
    <recommendedName>
        <fullName evidence="2">Signal transduction histidine kinase internal region domain-containing protein</fullName>
    </recommendedName>
</protein>
<dbReference type="InterPro" id="IPR036890">
    <property type="entry name" value="HATPase_C_sf"/>
</dbReference>
<dbReference type="InterPro" id="IPR010559">
    <property type="entry name" value="Sig_transdc_His_kin_internal"/>
</dbReference>
<dbReference type="GO" id="GO:0000155">
    <property type="term" value="F:phosphorelay sensor kinase activity"/>
    <property type="evidence" value="ECO:0007669"/>
    <property type="project" value="InterPro"/>
</dbReference>
<dbReference type="InterPro" id="IPR011047">
    <property type="entry name" value="Quinoprotein_ADH-like_sf"/>
</dbReference>
<evidence type="ECO:0000259" key="2">
    <source>
        <dbReference type="Pfam" id="PF06580"/>
    </source>
</evidence>
<comment type="caution">
    <text evidence="3">The sequence shown here is derived from an EMBL/GenBank/DDBJ whole genome shotgun (WGS) entry which is preliminary data.</text>
</comment>
<dbReference type="Pfam" id="PF07494">
    <property type="entry name" value="Reg_prop"/>
    <property type="match status" value="1"/>
</dbReference>